<gene>
    <name evidence="1" type="ORF">PR048_012230</name>
</gene>
<proteinExistence type="predicted"/>
<dbReference type="Proteomes" id="UP001159363">
    <property type="component" value="Chromosome X"/>
</dbReference>
<evidence type="ECO:0000313" key="1">
    <source>
        <dbReference type="EMBL" id="KAJ8886024.1"/>
    </source>
</evidence>
<sequence length="70" mass="8020">MPHEVPRLPYLKEGAYILEEAGNAFPILIDCYSHWIDIRPLATKSFAFVINAMQDIFNIHGFLRTALQTT</sequence>
<comment type="caution">
    <text evidence="1">The sequence shown here is derived from an EMBL/GenBank/DDBJ whole genome shotgun (WGS) entry which is preliminary data.</text>
</comment>
<reference evidence="1 2" key="1">
    <citation type="submission" date="2023-02" db="EMBL/GenBank/DDBJ databases">
        <title>LHISI_Scaffold_Assembly.</title>
        <authorList>
            <person name="Stuart O.P."/>
            <person name="Cleave R."/>
            <person name="Magrath M.J.L."/>
            <person name="Mikheyev A.S."/>
        </authorList>
    </citation>
    <scope>NUCLEOTIDE SEQUENCE [LARGE SCALE GENOMIC DNA]</scope>
    <source>
        <strain evidence="1">Daus_M_001</strain>
        <tissue evidence="1">Leg muscle</tissue>
    </source>
</reference>
<keyword evidence="2" id="KW-1185">Reference proteome</keyword>
<accession>A0ABQ9HNU6</accession>
<evidence type="ECO:0000313" key="2">
    <source>
        <dbReference type="Proteomes" id="UP001159363"/>
    </source>
</evidence>
<protein>
    <submittedName>
        <fullName evidence="1">Uncharacterized protein</fullName>
    </submittedName>
</protein>
<name>A0ABQ9HNU6_9NEOP</name>
<dbReference type="EMBL" id="JARBHB010000004">
    <property type="protein sequence ID" value="KAJ8886024.1"/>
    <property type="molecule type" value="Genomic_DNA"/>
</dbReference>
<organism evidence="1 2">
    <name type="scientific">Dryococelus australis</name>
    <dbReference type="NCBI Taxonomy" id="614101"/>
    <lineage>
        <taxon>Eukaryota</taxon>
        <taxon>Metazoa</taxon>
        <taxon>Ecdysozoa</taxon>
        <taxon>Arthropoda</taxon>
        <taxon>Hexapoda</taxon>
        <taxon>Insecta</taxon>
        <taxon>Pterygota</taxon>
        <taxon>Neoptera</taxon>
        <taxon>Polyneoptera</taxon>
        <taxon>Phasmatodea</taxon>
        <taxon>Verophasmatodea</taxon>
        <taxon>Anareolatae</taxon>
        <taxon>Phasmatidae</taxon>
        <taxon>Eurycanthinae</taxon>
        <taxon>Dryococelus</taxon>
    </lineage>
</organism>